<dbReference type="OrthoDB" id="1522941at2"/>
<dbReference type="SUPFAM" id="SSF53720">
    <property type="entry name" value="ALDH-like"/>
    <property type="match status" value="1"/>
</dbReference>
<reference evidence="2 3" key="1">
    <citation type="submission" date="2016-10" db="EMBL/GenBank/DDBJ databases">
        <authorList>
            <person name="Varghese N."/>
            <person name="Submissions S."/>
        </authorList>
    </citation>
    <scope>NUCLEOTIDE SEQUENCE [LARGE SCALE GENOMIC DNA]</scope>
    <source>
        <strain evidence="2 3">DSM 11449</strain>
    </source>
</reference>
<dbReference type="InterPro" id="IPR008670">
    <property type="entry name" value="CoA_reduct_LuxC"/>
</dbReference>
<evidence type="ECO:0000313" key="2">
    <source>
        <dbReference type="EMBL" id="SDW13133.1"/>
    </source>
</evidence>
<evidence type="ECO:0000313" key="3">
    <source>
        <dbReference type="Proteomes" id="UP000182771"/>
    </source>
</evidence>
<keyword evidence="1" id="KW-0521">NADP</keyword>
<dbReference type="EMBL" id="FNND01000001">
    <property type="protein sequence ID" value="SDW13133.1"/>
    <property type="molecule type" value="Genomic_DNA"/>
</dbReference>
<accession>A0A1H2R139</accession>
<dbReference type="GO" id="GO:0003995">
    <property type="term" value="F:acyl-CoA dehydrogenase activity"/>
    <property type="evidence" value="ECO:0007669"/>
    <property type="project" value="InterPro"/>
</dbReference>
<dbReference type="GeneID" id="85017819"/>
<gene>
    <name evidence="2" type="ORF">SAMN05444420_101312</name>
</gene>
<organism evidence="2 3">
    <name type="scientific">Capnocytophaga granulosa</name>
    <dbReference type="NCBI Taxonomy" id="45242"/>
    <lineage>
        <taxon>Bacteria</taxon>
        <taxon>Pseudomonadati</taxon>
        <taxon>Bacteroidota</taxon>
        <taxon>Flavobacteriia</taxon>
        <taxon>Flavobacteriales</taxon>
        <taxon>Flavobacteriaceae</taxon>
        <taxon>Capnocytophaga</taxon>
    </lineage>
</organism>
<sequence length="346" mass="39394">MQTLEQRIQGIAALGAMLRDYFLYGKEAPIYAEVEAAVEKAEQQNAWFDRENCLFALKHWAGLLKEDGLRTWLSPYTIAEKTPKQVALVLAGNIPMVGFHDLLCALLSGHKALVKLSSNDKVLLPFLVKKLEEIAPEFQGKVQFTEEKLHDFDAVIATGSNNTARYFEYYFGQKRHIIRRNRNSVAVLTGEETPEELFLLGEDIFRYFGLGCRSISKLFVPEDYDFVAFFEAIYPYHTLLDHQKYVNNYDYNKAVYLMSLFQLLENGFLLLKEDEKYASPIATLFYERYKNIPSLLQRLETDKEQIQCIVGGAAIPQAVGFGQSQVPSLADYADGVDTMAFLNSIN</sequence>
<evidence type="ECO:0000256" key="1">
    <source>
        <dbReference type="ARBA" id="ARBA00022857"/>
    </source>
</evidence>
<dbReference type="GO" id="GO:0008218">
    <property type="term" value="P:bioluminescence"/>
    <property type="evidence" value="ECO:0007669"/>
    <property type="project" value="InterPro"/>
</dbReference>
<dbReference type="Proteomes" id="UP000182771">
    <property type="component" value="Unassembled WGS sequence"/>
</dbReference>
<name>A0A1H2R139_9FLAO</name>
<keyword evidence="3" id="KW-1185">Reference proteome</keyword>
<dbReference type="AlphaFoldDB" id="A0A1H2R139"/>
<dbReference type="RefSeq" id="WP_016419597.1">
    <property type="nucleotide sequence ID" value="NZ_FNND01000001.1"/>
</dbReference>
<dbReference type="InterPro" id="IPR016161">
    <property type="entry name" value="Ald_DH/histidinol_DH"/>
</dbReference>
<comment type="caution">
    <text evidence="2">The sequence shown here is derived from an EMBL/GenBank/DDBJ whole genome shotgun (WGS) entry which is preliminary data.</text>
</comment>
<proteinExistence type="predicted"/>
<dbReference type="Pfam" id="PF05893">
    <property type="entry name" value="LuxC"/>
    <property type="match status" value="1"/>
</dbReference>
<protein>
    <submittedName>
        <fullName evidence="2">Acyl-CoA reductase (LuxC)</fullName>
    </submittedName>
</protein>